<gene>
    <name evidence="14" type="primary">tcrY3</name>
    <name evidence="14" type="ORF">AXFE_20000</name>
</gene>
<dbReference type="Proteomes" id="UP000032360">
    <property type="component" value="Unassembled WGS sequence"/>
</dbReference>
<dbReference type="CDD" id="cd00082">
    <property type="entry name" value="HisKA"/>
    <property type="match status" value="1"/>
</dbReference>
<reference evidence="14 15" key="1">
    <citation type="submission" date="2015-01" db="EMBL/GenBank/DDBJ databases">
        <title>Draft genome of the acidophilic iron oxidizer Acidithrix ferrooxidans strain Py-F3.</title>
        <authorList>
            <person name="Poehlein A."/>
            <person name="Eisen S."/>
            <person name="Schloemann M."/>
            <person name="Johnson B.D."/>
            <person name="Daniel R."/>
            <person name="Muehling M."/>
        </authorList>
    </citation>
    <scope>NUCLEOTIDE SEQUENCE [LARGE SCALE GENOMIC DNA]</scope>
    <source>
        <strain evidence="14 15">Py-F3</strain>
    </source>
</reference>
<dbReference type="PANTHER" id="PTHR45436:SF5">
    <property type="entry name" value="SENSOR HISTIDINE KINASE TRCS"/>
    <property type="match status" value="1"/>
</dbReference>
<dbReference type="InterPro" id="IPR050428">
    <property type="entry name" value="TCS_sensor_his_kinase"/>
</dbReference>
<organism evidence="14 15">
    <name type="scientific">Acidithrix ferrooxidans</name>
    <dbReference type="NCBI Taxonomy" id="1280514"/>
    <lineage>
        <taxon>Bacteria</taxon>
        <taxon>Bacillati</taxon>
        <taxon>Actinomycetota</taxon>
        <taxon>Acidimicrobiia</taxon>
        <taxon>Acidimicrobiales</taxon>
        <taxon>Acidimicrobiaceae</taxon>
        <taxon>Acidithrix</taxon>
    </lineage>
</organism>
<evidence type="ECO:0000256" key="5">
    <source>
        <dbReference type="ARBA" id="ARBA00022679"/>
    </source>
</evidence>
<evidence type="ECO:0000256" key="2">
    <source>
        <dbReference type="ARBA" id="ARBA00004236"/>
    </source>
</evidence>
<feature type="transmembrane region" description="Helical" evidence="12">
    <location>
        <begin position="203"/>
        <end position="227"/>
    </location>
</feature>
<dbReference type="EMBL" id="JXYS01000063">
    <property type="protein sequence ID" value="KJF17141.1"/>
    <property type="molecule type" value="Genomic_DNA"/>
</dbReference>
<dbReference type="InterPro" id="IPR003661">
    <property type="entry name" value="HisK_dim/P_dom"/>
</dbReference>
<dbReference type="Pfam" id="PF02518">
    <property type="entry name" value="HATPase_c"/>
    <property type="match status" value="1"/>
</dbReference>
<dbReference type="Gene3D" id="3.30.565.10">
    <property type="entry name" value="Histidine kinase-like ATPase, C-terminal domain"/>
    <property type="match status" value="1"/>
</dbReference>
<dbReference type="Pfam" id="PF00512">
    <property type="entry name" value="HisKA"/>
    <property type="match status" value="1"/>
</dbReference>
<feature type="region of interest" description="Disordered" evidence="11">
    <location>
        <begin position="74"/>
        <end position="101"/>
    </location>
</feature>
<evidence type="ECO:0000256" key="12">
    <source>
        <dbReference type="SAM" id="Phobius"/>
    </source>
</evidence>
<evidence type="ECO:0000256" key="4">
    <source>
        <dbReference type="ARBA" id="ARBA00022553"/>
    </source>
</evidence>
<comment type="subcellular location">
    <subcellularLocation>
        <location evidence="2">Cell membrane</location>
    </subcellularLocation>
</comment>
<keyword evidence="15" id="KW-1185">Reference proteome</keyword>
<protein>
    <recommendedName>
        <fullName evidence="3">histidine kinase</fullName>
        <ecNumber evidence="3">2.7.13.3</ecNumber>
    </recommendedName>
</protein>
<accession>A0A0D8HJ68</accession>
<keyword evidence="10 12" id="KW-0472">Membrane</keyword>
<keyword evidence="5 14" id="KW-0808">Transferase</keyword>
<dbReference type="FunFam" id="3.30.565.10:FF:000006">
    <property type="entry name" value="Sensor histidine kinase WalK"/>
    <property type="match status" value="1"/>
</dbReference>
<dbReference type="PROSITE" id="PS50109">
    <property type="entry name" value="HIS_KIN"/>
    <property type="match status" value="1"/>
</dbReference>
<evidence type="ECO:0000256" key="1">
    <source>
        <dbReference type="ARBA" id="ARBA00000085"/>
    </source>
</evidence>
<dbReference type="SMART" id="SM00388">
    <property type="entry name" value="HisKA"/>
    <property type="match status" value="1"/>
</dbReference>
<sequence length="505" mass="54048">MKLYGESVIDSKTIADRDTVPIKLRLAILFSFVTAVILIVGSVLFLHQVSYGLKSSLITELRAKGYILGQNVSGSQQSGQTGTSFSQEVPPNLNSSDTNSSTVQLPGLPFSVAAPNSTITAAQILTKDGIVLESYGVPASTLLIGASQSRSAAIHEVITTKYLYKNPTLFLAVSIPGSGGEVAVIGASLRNIDSRIEGIEVELGLFGILLVLVAGLVAWALSGAALAPVSKMRQQVEEIFTLGQWGSLEIPKTKDEVANLARTLSDLLRRLEESISVQRGFITVAGHELRTPLAILKGELELAQKSNRTETELRHALAEALEDTERIIRLSEHLLLLARTDEGAAIATLETKEISPILARSTDDFANLAKEQCVSFVLDCDKSVICEVDESALRQIMANLLGNSLRHSPFGAAIHITCEYQSDSVVLVVEDQGSGFPIDFIPLAFERFSRANEHRDRASGGSGLGLAIVKSLVEAMNGRVTASNGPSGGAQVTIRFPMPDFIKGN</sequence>
<evidence type="ECO:0000313" key="14">
    <source>
        <dbReference type="EMBL" id="KJF17141.1"/>
    </source>
</evidence>
<keyword evidence="9" id="KW-0902">Two-component regulatory system</keyword>
<comment type="caution">
    <text evidence="14">The sequence shown here is derived from an EMBL/GenBank/DDBJ whole genome shotgun (WGS) entry which is preliminary data.</text>
</comment>
<evidence type="ECO:0000256" key="6">
    <source>
        <dbReference type="ARBA" id="ARBA00022692"/>
    </source>
</evidence>
<evidence type="ECO:0000256" key="8">
    <source>
        <dbReference type="ARBA" id="ARBA00022989"/>
    </source>
</evidence>
<keyword evidence="7 14" id="KW-0418">Kinase</keyword>
<dbReference type="GO" id="GO:0000155">
    <property type="term" value="F:phosphorelay sensor kinase activity"/>
    <property type="evidence" value="ECO:0007669"/>
    <property type="project" value="InterPro"/>
</dbReference>
<dbReference type="Gene3D" id="1.10.287.130">
    <property type="match status" value="1"/>
</dbReference>
<evidence type="ECO:0000256" key="10">
    <source>
        <dbReference type="ARBA" id="ARBA00023136"/>
    </source>
</evidence>
<dbReference type="PANTHER" id="PTHR45436">
    <property type="entry name" value="SENSOR HISTIDINE KINASE YKOH"/>
    <property type="match status" value="1"/>
</dbReference>
<evidence type="ECO:0000259" key="13">
    <source>
        <dbReference type="PROSITE" id="PS50109"/>
    </source>
</evidence>
<dbReference type="SMART" id="SM00387">
    <property type="entry name" value="HATPase_c"/>
    <property type="match status" value="1"/>
</dbReference>
<proteinExistence type="predicted"/>
<dbReference type="EC" id="2.7.13.3" evidence="3"/>
<dbReference type="InterPro" id="IPR036890">
    <property type="entry name" value="HATPase_C_sf"/>
</dbReference>
<evidence type="ECO:0000313" key="15">
    <source>
        <dbReference type="Proteomes" id="UP000032360"/>
    </source>
</evidence>
<dbReference type="STRING" id="1280514.AXFE_20000"/>
<feature type="domain" description="Histidine kinase" evidence="13">
    <location>
        <begin position="284"/>
        <end position="500"/>
    </location>
</feature>
<dbReference type="SUPFAM" id="SSF55874">
    <property type="entry name" value="ATPase domain of HSP90 chaperone/DNA topoisomerase II/histidine kinase"/>
    <property type="match status" value="1"/>
</dbReference>
<dbReference type="InterPro" id="IPR004358">
    <property type="entry name" value="Sig_transdc_His_kin-like_C"/>
</dbReference>
<feature type="compositionally biased region" description="Low complexity" evidence="11">
    <location>
        <begin position="74"/>
        <end position="87"/>
    </location>
</feature>
<dbReference type="GO" id="GO:0005886">
    <property type="term" value="C:plasma membrane"/>
    <property type="evidence" value="ECO:0007669"/>
    <property type="project" value="UniProtKB-SubCell"/>
</dbReference>
<keyword evidence="6 12" id="KW-0812">Transmembrane</keyword>
<keyword evidence="8 12" id="KW-1133">Transmembrane helix</keyword>
<comment type="catalytic activity">
    <reaction evidence="1">
        <text>ATP + protein L-histidine = ADP + protein N-phospho-L-histidine.</text>
        <dbReference type="EC" id="2.7.13.3"/>
    </reaction>
</comment>
<dbReference type="InterPro" id="IPR005467">
    <property type="entry name" value="His_kinase_dom"/>
</dbReference>
<keyword evidence="4" id="KW-0597">Phosphoprotein</keyword>
<dbReference type="AlphaFoldDB" id="A0A0D8HJ68"/>
<dbReference type="InterPro" id="IPR036097">
    <property type="entry name" value="HisK_dim/P_sf"/>
</dbReference>
<dbReference type="InterPro" id="IPR003594">
    <property type="entry name" value="HATPase_dom"/>
</dbReference>
<evidence type="ECO:0000256" key="3">
    <source>
        <dbReference type="ARBA" id="ARBA00012438"/>
    </source>
</evidence>
<dbReference type="Gene3D" id="6.10.340.10">
    <property type="match status" value="1"/>
</dbReference>
<dbReference type="SUPFAM" id="SSF47384">
    <property type="entry name" value="Homodimeric domain of signal transducing histidine kinase"/>
    <property type="match status" value="1"/>
</dbReference>
<name>A0A0D8HJ68_9ACTN</name>
<evidence type="ECO:0000256" key="11">
    <source>
        <dbReference type="SAM" id="MobiDB-lite"/>
    </source>
</evidence>
<dbReference type="PRINTS" id="PR00344">
    <property type="entry name" value="BCTRLSENSOR"/>
</dbReference>
<feature type="compositionally biased region" description="Polar residues" evidence="11">
    <location>
        <begin position="92"/>
        <end position="101"/>
    </location>
</feature>
<evidence type="ECO:0000256" key="7">
    <source>
        <dbReference type="ARBA" id="ARBA00022777"/>
    </source>
</evidence>
<evidence type="ECO:0000256" key="9">
    <source>
        <dbReference type="ARBA" id="ARBA00023012"/>
    </source>
</evidence>
<feature type="transmembrane region" description="Helical" evidence="12">
    <location>
        <begin position="26"/>
        <end position="46"/>
    </location>
</feature>